<evidence type="ECO:0000259" key="3">
    <source>
        <dbReference type="SMART" id="SM01119"/>
    </source>
</evidence>
<feature type="domain" description="D-serine dehydratase-like" evidence="3">
    <location>
        <begin position="267"/>
        <end position="355"/>
    </location>
</feature>
<dbReference type="Gene3D" id="2.40.37.20">
    <property type="entry name" value="D-serine dehydratase-like domain"/>
    <property type="match status" value="1"/>
</dbReference>
<comment type="caution">
    <text evidence="4">The sequence shown here is derived from an EMBL/GenBank/DDBJ whole genome shotgun (WGS) entry which is preliminary data.</text>
</comment>
<dbReference type="AlphaFoldDB" id="A0A932HX83"/>
<dbReference type="PANTHER" id="PTHR28004">
    <property type="entry name" value="ZGC:162816-RELATED"/>
    <property type="match status" value="1"/>
</dbReference>
<protein>
    <submittedName>
        <fullName evidence="4">DSD1 family PLP-dependent enzyme</fullName>
    </submittedName>
</protein>
<name>A0A932HX83_UNCTE</name>
<dbReference type="Pfam" id="PF01168">
    <property type="entry name" value="Ala_racemase_N"/>
    <property type="match status" value="1"/>
</dbReference>
<organism evidence="4 5">
    <name type="scientific">Tectimicrobiota bacterium</name>
    <dbReference type="NCBI Taxonomy" id="2528274"/>
    <lineage>
        <taxon>Bacteria</taxon>
        <taxon>Pseudomonadati</taxon>
        <taxon>Nitrospinota/Tectimicrobiota group</taxon>
        <taxon>Candidatus Tectimicrobiota</taxon>
    </lineage>
</organism>
<dbReference type="InterPro" id="IPR042208">
    <property type="entry name" value="D-ser_dehydrat-like_sf"/>
</dbReference>
<dbReference type="GO" id="GO:0036088">
    <property type="term" value="P:D-serine catabolic process"/>
    <property type="evidence" value="ECO:0007669"/>
    <property type="project" value="TreeGrafter"/>
</dbReference>
<dbReference type="PANTHER" id="PTHR28004:SF2">
    <property type="entry name" value="D-SERINE DEHYDRATASE"/>
    <property type="match status" value="1"/>
</dbReference>
<sequence length="376" mass="40205">MPETPAPGAPVRELETPALLVDLDAMERNLQRMADNLKGTGLHLRAHAKTHKSPLLARKQMDLGAVGVCCQKVGEAEVMVEGGIGDILVSSEVASPSKLRRLAALARHAQIMVVVDHPQGAQMLSEAVTAARVEVGVLVDVDVGHGRCGIAPGEPAAELARRVDRLPGLVLRGFQAYEGKVQHCEGFEARRAAYGLAVDRMKETLKAFARAGLCTDVRSGGGTGSWRWDAETGVLNELQSGSYLFMDAHYRRIGGPSGPVNDDFEPSLFVLTSVVSTPANDRIVVDGGHKALSSDSGWPVCLELEGASYRAGGDEHGILDLAPGARRPELGETLLFQPSHCDTTINLYDTYHAIRGGMENGVLEAVWPVAARGRVW</sequence>
<dbReference type="CDD" id="cd06819">
    <property type="entry name" value="PLPDE_III_LS_D-TA"/>
    <property type="match status" value="1"/>
</dbReference>
<reference evidence="4" key="1">
    <citation type="submission" date="2020-07" db="EMBL/GenBank/DDBJ databases">
        <title>Huge and variable diversity of episymbiotic CPR bacteria and DPANN archaea in groundwater ecosystems.</title>
        <authorList>
            <person name="He C.Y."/>
            <person name="Keren R."/>
            <person name="Whittaker M."/>
            <person name="Farag I.F."/>
            <person name="Doudna J."/>
            <person name="Cate J.H.D."/>
            <person name="Banfield J.F."/>
        </authorList>
    </citation>
    <scope>NUCLEOTIDE SEQUENCE</scope>
    <source>
        <strain evidence="4">NC_groundwater_763_Ag_S-0.2um_68_21</strain>
    </source>
</reference>
<dbReference type="EMBL" id="JACPUR010000017">
    <property type="protein sequence ID" value="MBI3127380.1"/>
    <property type="molecule type" value="Genomic_DNA"/>
</dbReference>
<dbReference type="Proteomes" id="UP000782312">
    <property type="component" value="Unassembled WGS sequence"/>
</dbReference>
<gene>
    <name evidence="4" type="ORF">HYZ11_07230</name>
</gene>
<keyword evidence="2" id="KW-0456">Lyase</keyword>
<dbReference type="InterPro" id="IPR051466">
    <property type="entry name" value="D-amino_acid_metab_enzyme"/>
</dbReference>
<proteinExistence type="inferred from homology"/>
<comment type="similarity">
    <text evidence="1">Belongs to the DSD1 family.</text>
</comment>
<dbReference type="InterPro" id="IPR029066">
    <property type="entry name" value="PLP-binding_barrel"/>
</dbReference>
<dbReference type="InterPro" id="IPR001608">
    <property type="entry name" value="Ala_racemase_N"/>
</dbReference>
<evidence type="ECO:0000313" key="4">
    <source>
        <dbReference type="EMBL" id="MBI3127380.1"/>
    </source>
</evidence>
<dbReference type="GO" id="GO:0008721">
    <property type="term" value="F:D-serine ammonia-lyase activity"/>
    <property type="evidence" value="ECO:0007669"/>
    <property type="project" value="TreeGrafter"/>
</dbReference>
<evidence type="ECO:0000313" key="5">
    <source>
        <dbReference type="Proteomes" id="UP000782312"/>
    </source>
</evidence>
<evidence type="ECO:0000256" key="1">
    <source>
        <dbReference type="ARBA" id="ARBA00005323"/>
    </source>
</evidence>
<dbReference type="SMART" id="SM01119">
    <property type="entry name" value="D-ser_dehydrat"/>
    <property type="match status" value="1"/>
</dbReference>
<dbReference type="Gene3D" id="3.20.20.10">
    <property type="entry name" value="Alanine racemase"/>
    <property type="match status" value="1"/>
</dbReference>
<evidence type="ECO:0000256" key="2">
    <source>
        <dbReference type="ARBA" id="ARBA00023239"/>
    </source>
</evidence>
<accession>A0A932HX83</accession>
<dbReference type="SUPFAM" id="SSF51419">
    <property type="entry name" value="PLP-binding barrel"/>
    <property type="match status" value="1"/>
</dbReference>
<dbReference type="Pfam" id="PF14031">
    <property type="entry name" value="D-ser_dehydrat"/>
    <property type="match status" value="1"/>
</dbReference>
<dbReference type="InterPro" id="IPR026956">
    <property type="entry name" value="D-ser_dehydrat-like_dom"/>
</dbReference>